<protein>
    <submittedName>
        <fullName evidence="1">Uncharacterized protein</fullName>
    </submittedName>
</protein>
<evidence type="ECO:0000313" key="1">
    <source>
        <dbReference type="EMBL" id="STO96931.1"/>
    </source>
</evidence>
<dbReference type="RefSeq" id="WP_115011222.1">
    <property type="nucleotide sequence ID" value="NZ_UGHV01000001.1"/>
</dbReference>
<dbReference type="EMBL" id="UGHV01000001">
    <property type="protein sequence ID" value="STO96931.1"/>
    <property type="molecule type" value="Genomic_DNA"/>
</dbReference>
<evidence type="ECO:0000313" key="2">
    <source>
        <dbReference type="Proteomes" id="UP000254841"/>
    </source>
</evidence>
<organism evidence="1 2">
    <name type="scientific">Helicobacter canis</name>
    <dbReference type="NCBI Taxonomy" id="29419"/>
    <lineage>
        <taxon>Bacteria</taxon>
        <taxon>Pseudomonadati</taxon>
        <taxon>Campylobacterota</taxon>
        <taxon>Epsilonproteobacteria</taxon>
        <taxon>Campylobacterales</taxon>
        <taxon>Helicobacteraceae</taxon>
        <taxon>Helicobacter</taxon>
    </lineage>
</organism>
<dbReference type="OrthoDB" id="5329497at2"/>
<sequence length="64" mass="7460">MTLILENVDSKLLQVIESLKGLKSDLKIIKELESKSDFESVREQLQSKLQDPEIRSVFERLKDK</sequence>
<gene>
    <name evidence="1" type="ORF">NCTC12410_00749</name>
</gene>
<proteinExistence type="predicted"/>
<dbReference type="AlphaFoldDB" id="A0A377J377"/>
<dbReference type="Proteomes" id="UP000254841">
    <property type="component" value="Unassembled WGS sequence"/>
</dbReference>
<accession>A0A377J377</accession>
<reference evidence="1 2" key="1">
    <citation type="submission" date="2018-06" db="EMBL/GenBank/DDBJ databases">
        <authorList>
            <consortium name="Pathogen Informatics"/>
            <person name="Doyle S."/>
        </authorList>
    </citation>
    <scope>NUCLEOTIDE SEQUENCE [LARGE SCALE GENOMIC DNA]</scope>
    <source>
        <strain evidence="1 2">NCTC12410</strain>
    </source>
</reference>
<name>A0A377J377_9HELI</name>